<evidence type="ECO:0000313" key="1">
    <source>
        <dbReference type="EMBL" id="GGA88234.1"/>
    </source>
</evidence>
<keyword evidence="2" id="KW-1185">Reference proteome</keyword>
<organism evidence="1 2">
    <name type="scientific">Polaromonas eurypsychrophila</name>
    <dbReference type="NCBI Taxonomy" id="1614635"/>
    <lineage>
        <taxon>Bacteria</taxon>
        <taxon>Pseudomonadati</taxon>
        <taxon>Pseudomonadota</taxon>
        <taxon>Betaproteobacteria</taxon>
        <taxon>Burkholderiales</taxon>
        <taxon>Comamonadaceae</taxon>
        <taxon>Polaromonas</taxon>
    </lineage>
</organism>
<dbReference type="EMBL" id="BMIG01000002">
    <property type="protein sequence ID" value="GGA88234.1"/>
    <property type="molecule type" value="Genomic_DNA"/>
</dbReference>
<sequence>MDNMIVYVDEAAYALTMLTPMLPVGKSRSPVRWIVVGCAPRVTHHVSKWVTHSARQSWRSKWANKVFSQVVPRLQGPGDSVITQVASGPLCDLTEALMAQYGASRVLDARRPKVGNEYQPVTRQHPPEVRGLWSYVAMMASTGMLLTAD</sequence>
<dbReference type="RefSeq" id="WP_188706491.1">
    <property type="nucleotide sequence ID" value="NZ_BMIG01000002.1"/>
</dbReference>
<gene>
    <name evidence="1" type="ORF">GCM10011496_06160</name>
</gene>
<dbReference type="AlphaFoldDB" id="A0A916WCD9"/>
<proteinExistence type="predicted"/>
<reference evidence="1" key="1">
    <citation type="journal article" date="2014" name="Int. J. Syst. Evol. Microbiol.">
        <title>Complete genome sequence of Corynebacterium casei LMG S-19264T (=DSM 44701T), isolated from a smear-ripened cheese.</title>
        <authorList>
            <consortium name="US DOE Joint Genome Institute (JGI-PGF)"/>
            <person name="Walter F."/>
            <person name="Albersmeier A."/>
            <person name="Kalinowski J."/>
            <person name="Ruckert C."/>
        </authorList>
    </citation>
    <scope>NUCLEOTIDE SEQUENCE</scope>
    <source>
        <strain evidence="1">CGMCC 1.15322</strain>
    </source>
</reference>
<dbReference type="Proteomes" id="UP000620596">
    <property type="component" value="Unassembled WGS sequence"/>
</dbReference>
<accession>A0A916WCD9</accession>
<reference evidence="1" key="2">
    <citation type="submission" date="2020-09" db="EMBL/GenBank/DDBJ databases">
        <authorList>
            <person name="Sun Q."/>
            <person name="Zhou Y."/>
        </authorList>
    </citation>
    <scope>NUCLEOTIDE SEQUENCE</scope>
    <source>
        <strain evidence="1">CGMCC 1.15322</strain>
    </source>
</reference>
<evidence type="ECO:0000313" key="2">
    <source>
        <dbReference type="Proteomes" id="UP000620596"/>
    </source>
</evidence>
<protein>
    <submittedName>
        <fullName evidence="1">Uncharacterized protein</fullName>
    </submittedName>
</protein>
<comment type="caution">
    <text evidence="1">The sequence shown here is derived from an EMBL/GenBank/DDBJ whole genome shotgun (WGS) entry which is preliminary data.</text>
</comment>
<name>A0A916WCD9_9BURK</name>